<name>A0ABR0M0N3_9PEZI</name>
<gene>
    <name evidence="2" type="ORF">LTR16_012553</name>
</gene>
<feature type="non-terminal residue" evidence="2">
    <location>
        <position position="56"/>
    </location>
</feature>
<organism evidence="2 3">
    <name type="scientific">Cryomyces antarcticus</name>
    <dbReference type="NCBI Taxonomy" id="329879"/>
    <lineage>
        <taxon>Eukaryota</taxon>
        <taxon>Fungi</taxon>
        <taxon>Dikarya</taxon>
        <taxon>Ascomycota</taxon>
        <taxon>Pezizomycotina</taxon>
        <taxon>Dothideomycetes</taxon>
        <taxon>Dothideomycetes incertae sedis</taxon>
        <taxon>Cryomyces</taxon>
    </lineage>
</organism>
<dbReference type="EMBL" id="JAVRRA010004674">
    <property type="protein sequence ID" value="KAK5275350.1"/>
    <property type="molecule type" value="Genomic_DNA"/>
</dbReference>
<evidence type="ECO:0000313" key="2">
    <source>
        <dbReference type="EMBL" id="KAK5275350.1"/>
    </source>
</evidence>
<accession>A0ABR0M0N3</accession>
<comment type="caution">
    <text evidence="2">The sequence shown here is derived from an EMBL/GenBank/DDBJ whole genome shotgun (WGS) entry which is preliminary data.</text>
</comment>
<proteinExistence type="predicted"/>
<evidence type="ECO:0000256" key="1">
    <source>
        <dbReference type="SAM" id="MobiDB-lite"/>
    </source>
</evidence>
<keyword evidence="3" id="KW-1185">Reference proteome</keyword>
<evidence type="ECO:0000313" key="3">
    <source>
        <dbReference type="Proteomes" id="UP001357485"/>
    </source>
</evidence>
<feature type="compositionally biased region" description="Basic and acidic residues" evidence="1">
    <location>
        <begin position="11"/>
        <end position="20"/>
    </location>
</feature>
<dbReference type="Proteomes" id="UP001357485">
    <property type="component" value="Unassembled WGS sequence"/>
</dbReference>
<protein>
    <submittedName>
        <fullName evidence="2">Uncharacterized protein</fullName>
    </submittedName>
</protein>
<sequence>MPGDWVSSDEFPTHESNDARNRRAYVELEGETIVAIPSNAFNDVEELAEAKKPKKK</sequence>
<feature type="region of interest" description="Disordered" evidence="1">
    <location>
        <begin position="1"/>
        <end position="20"/>
    </location>
</feature>
<reference evidence="2 3" key="1">
    <citation type="submission" date="2023-08" db="EMBL/GenBank/DDBJ databases">
        <title>Black Yeasts Isolated from many extreme environments.</title>
        <authorList>
            <person name="Coleine C."/>
            <person name="Stajich J.E."/>
            <person name="Selbmann L."/>
        </authorList>
    </citation>
    <scope>NUCLEOTIDE SEQUENCE [LARGE SCALE GENOMIC DNA]</scope>
    <source>
        <strain evidence="2 3">CCFEE 536</strain>
    </source>
</reference>